<comment type="pathway">
    <text evidence="9">Amino-acid biosynthesis; L-lysine biosynthesis via AAA pathway; L-lysine from L-alpha-aminoadipate (Thermus route): step 5/5.</text>
</comment>
<comment type="catalytic activity">
    <reaction evidence="9">
        <text>[amino-group carrier protein]-C-terminal-gamma-(L-ornithyl)-L-glutamate + H2O = [amino-group carrier protein]-C-terminal-L-glutamate + L-ornithine</text>
        <dbReference type="Rhea" id="RHEA:52676"/>
        <dbReference type="Rhea" id="RHEA-COMP:9693"/>
        <dbReference type="Rhea" id="RHEA-COMP:13328"/>
        <dbReference type="ChEBI" id="CHEBI:15377"/>
        <dbReference type="ChEBI" id="CHEBI:46911"/>
        <dbReference type="ChEBI" id="CHEBI:78525"/>
        <dbReference type="ChEBI" id="CHEBI:136763"/>
        <dbReference type="EC" id="3.5.1.132"/>
    </reaction>
</comment>
<evidence type="ECO:0000256" key="5">
    <source>
        <dbReference type="ARBA" id="ARBA00022801"/>
    </source>
</evidence>
<comment type="subcellular location">
    <subcellularLocation>
        <location evidence="9">Cytoplasm</location>
    </subcellularLocation>
</comment>
<dbReference type="GO" id="GO:0005737">
    <property type="term" value="C:cytoplasm"/>
    <property type="evidence" value="ECO:0007669"/>
    <property type="project" value="UniProtKB-SubCell"/>
</dbReference>
<keyword evidence="7 9" id="KW-0457">Lysine biosynthesis</keyword>
<evidence type="ECO:0000256" key="6">
    <source>
        <dbReference type="ARBA" id="ARBA00022833"/>
    </source>
</evidence>
<name>A0A2R7Y2X0_9CREN</name>
<keyword evidence="3 9" id="KW-0028">Amino-acid biosynthesis</keyword>
<proteinExistence type="inferred from homology"/>
<evidence type="ECO:0000313" key="11">
    <source>
        <dbReference type="EMBL" id="PUA31823.1"/>
    </source>
</evidence>
<dbReference type="Pfam" id="PF07687">
    <property type="entry name" value="M20_dimer"/>
    <property type="match status" value="1"/>
</dbReference>
<feature type="binding site" evidence="9">
    <location>
        <position position="94"/>
    </location>
    <ligand>
        <name>Zn(2+)</name>
        <dbReference type="ChEBI" id="CHEBI:29105"/>
        <label>2</label>
    </ligand>
</feature>
<dbReference type="PANTHER" id="PTHR43808">
    <property type="entry name" value="ACETYLORNITHINE DEACETYLASE"/>
    <property type="match status" value="1"/>
</dbReference>
<comment type="function">
    <text evidence="9">Catalyzes the release of L-lysine from [LysW]-gamma-L-lysine and the release of L-ornithine from [LysW]-L-ornithine.</text>
</comment>
<organism evidence="11 12">
    <name type="scientific">Zestosphaera tikiterensis</name>
    <dbReference type="NCBI Taxonomy" id="1973259"/>
    <lineage>
        <taxon>Archaea</taxon>
        <taxon>Thermoproteota</taxon>
        <taxon>Thermoprotei</taxon>
        <taxon>Desulfurococcales</taxon>
        <taxon>Desulfurococcaceae</taxon>
        <taxon>Zestosphaera</taxon>
    </lineage>
</organism>
<feature type="domain" description="Peptidase M20 dimerisation" evidence="10">
    <location>
        <begin position="161"/>
        <end position="258"/>
    </location>
</feature>
<dbReference type="AlphaFoldDB" id="A0A2R7Y2X0"/>
<dbReference type="PANTHER" id="PTHR43808:SF28">
    <property type="entry name" value="[LYSW]-LYSINE_[LYSW]-ORNITHINE HYDROLASE"/>
    <property type="match status" value="1"/>
</dbReference>
<gene>
    <name evidence="9" type="primary">lysK</name>
    <name evidence="11" type="ORF">B7O98_08485</name>
</gene>
<dbReference type="HAMAP" id="MF_01120">
    <property type="entry name" value="LysK"/>
    <property type="match status" value="1"/>
</dbReference>
<keyword evidence="4 9" id="KW-0479">Metal-binding</keyword>
<feature type="active site" description="Proton acceptor" evidence="9">
    <location>
        <position position="128"/>
    </location>
</feature>
<dbReference type="SUPFAM" id="SSF55031">
    <property type="entry name" value="Bacterial exopeptidase dimerisation domain"/>
    <property type="match status" value="1"/>
</dbReference>
<evidence type="ECO:0000256" key="4">
    <source>
        <dbReference type="ARBA" id="ARBA00022723"/>
    </source>
</evidence>
<keyword evidence="5 9" id="KW-0378">Hydrolase</keyword>
<comment type="caution">
    <text evidence="11">The sequence shown here is derived from an EMBL/GenBank/DDBJ whole genome shotgun (WGS) entry which is preliminary data.</text>
</comment>
<dbReference type="UniPathway" id="UPA00068"/>
<comment type="similarity">
    <text evidence="9">Belongs to the peptidase M20A family. LysK subfamily.</text>
</comment>
<reference evidence="11 12" key="1">
    <citation type="journal article" date="2018" name="Syst. Appl. Microbiol.">
        <title>A new symbiotic nanoarchaeote (Candidatus Nanoclepta minutus) and its host (Zestosphaera tikiterensis gen. nov., sp. nov.) from a New Zealand hot spring.</title>
        <authorList>
            <person name="St John E."/>
            <person name="Liu Y."/>
            <person name="Podar M."/>
            <person name="Stott M.B."/>
            <person name="Meneghin J."/>
            <person name="Chen Z."/>
            <person name="Lagutin K."/>
            <person name="Mitchell K."/>
            <person name="Reysenbach A.L."/>
        </authorList>
    </citation>
    <scope>NUCLEOTIDE SEQUENCE [LARGE SCALE GENOMIC DNA]</scope>
    <source>
        <strain evidence="11">NZ3</strain>
    </source>
</reference>
<dbReference type="InterPro" id="IPR050072">
    <property type="entry name" value="Peptidase_M20A"/>
</dbReference>
<dbReference type="InterPro" id="IPR011650">
    <property type="entry name" value="Peptidase_M20_dimer"/>
</dbReference>
<protein>
    <recommendedName>
        <fullName evidence="9">Putative [LysW]-lysine/[LysW]-ornithine hydrolase</fullName>
        <ecNumber evidence="9">3.5.1.130</ecNumber>
        <ecNumber evidence="9">3.5.1.132</ecNumber>
    </recommendedName>
</protein>
<dbReference type="Gene3D" id="3.30.70.360">
    <property type="match status" value="1"/>
</dbReference>
<feature type="binding site" evidence="9">
    <location>
        <position position="70"/>
    </location>
    <ligand>
        <name>Zn(2+)</name>
        <dbReference type="ChEBI" id="CHEBI:29105"/>
        <label>1</label>
    </ligand>
</feature>
<dbReference type="NCBIfam" id="TIGR01902">
    <property type="entry name" value="dapE-lys-deAc"/>
    <property type="match status" value="1"/>
</dbReference>
<dbReference type="InterPro" id="IPR002933">
    <property type="entry name" value="Peptidase_M20"/>
</dbReference>
<evidence type="ECO:0000313" key="12">
    <source>
        <dbReference type="Proteomes" id="UP000244093"/>
    </source>
</evidence>
<feature type="active site" evidence="9">
    <location>
        <position position="72"/>
    </location>
</feature>
<dbReference type="InterPro" id="IPR010175">
    <property type="entry name" value="LysK"/>
</dbReference>
<dbReference type="GO" id="GO:0042450">
    <property type="term" value="P:L-arginine biosynthetic process via ornithine"/>
    <property type="evidence" value="ECO:0007669"/>
    <property type="project" value="UniProtKB-UniRule"/>
</dbReference>
<keyword evidence="1 9" id="KW-0963">Cytoplasm</keyword>
<dbReference type="EC" id="3.5.1.130" evidence="9"/>
<dbReference type="Gene3D" id="3.40.630.10">
    <property type="entry name" value="Zn peptidases"/>
    <property type="match status" value="1"/>
</dbReference>
<comment type="cofactor">
    <cofactor evidence="9">
        <name>Zn(2+)</name>
        <dbReference type="ChEBI" id="CHEBI:29105"/>
    </cofactor>
    <cofactor evidence="9">
        <name>Co(2+)</name>
        <dbReference type="ChEBI" id="CHEBI:48828"/>
    </cofactor>
    <text evidence="9">Binds 2 Zn(2+) or Co(2+) ions per subunit.</text>
</comment>
<dbReference type="GO" id="GO:0008270">
    <property type="term" value="F:zinc ion binding"/>
    <property type="evidence" value="ECO:0007669"/>
    <property type="project" value="UniProtKB-UniRule"/>
</dbReference>
<dbReference type="Proteomes" id="UP000244093">
    <property type="component" value="Unassembled WGS sequence"/>
</dbReference>
<dbReference type="GO" id="GO:0050897">
    <property type="term" value="F:cobalt ion binding"/>
    <property type="evidence" value="ECO:0007669"/>
    <property type="project" value="UniProtKB-UniRule"/>
</dbReference>
<accession>A0A2R7Y2X0</accession>
<feature type="binding site" evidence="9">
    <location>
        <position position="94"/>
    </location>
    <ligand>
        <name>Zn(2+)</name>
        <dbReference type="ChEBI" id="CHEBI:29105"/>
        <label>1</label>
    </ligand>
</feature>
<dbReference type="InterPro" id="IPR036264">
    <property type="entry name" value="Bact_exopeptidase_dim_dom"/>
</dbReference>
<comment type="pathway">
    <text evidence="9">Amino-acid biosynthesis; L-arginine biosynthesis.</text>
</comment>
<keyword evidence="8 9" id="KW-0170">Cobalt</keyword>
<feature type="binding site" evidence="9">
    <location>
        <position position="152"/>
    </location>
    <ligand>
        <name>Zn(2+)</name>
        <dbReference type="ChEBI" id="CHEBI:29105"/>
        <label>1</label>
    </ligand>
</feature>
<dbReference type="EC" id="3.5.1.132" evidence="9"/>
<evidence type="ECO:0000256" key="8">
    <source>
        <dbReference type="ARBA" id="ARBA00023285"/>
    </source>
</evidence>
<evidence type="ECO:0000256" key="2">
    <source>
        <dbReference type="ARBA" id="ARBA00022571"/>
    </source>
</evidence>
<dbReference type="GO" id="GO:0019878">
    <property type="term" value="P:lysine biosynthetic process via aminoadipic acid"/>
    <property type="evidence" value="ECO:0007669"/>
    <property type="project" value="UniProtKB-UniRule"/>
</dbReference>
<keyword evidence="2 9" id="KW-0055">Arginine biosynthesis</keyword>
<evidence type="ECO:0000256" key="1">
    <source>
        <dbReference type="ARBA" id="ARBA00022490"/>
    </source>
</evidence>
<dbReference type="SUPFAM" id="SSF53187">
    <property type="entry name" value="Zn-dependent exopeptidases"/>
    <property type="match status" value="1"/>
</dbReference>
<evidence type="ECO:0000256" key="3">
    <source>
        <dbReference type="ARBA" id="ARBA00022605"/>
    </source>
</evidence>
<sequence length="364" mass="39143">MGNRSLNNLLADFVVDLLKAYSPTYSEGKAVEVLKSYAVSLGYDEVLVDEVGNLIASYGGGPKKVALIGHIDTIPGELPIVFDGVNVRGRGAVDAKGPLASFFVGASLAKDLINKRDVTVYSIAVVGEEGNSRGIKNLVRKGFRADGVVIAEPSNYNIVVGYRGSVKVKIICRGGGGHTSSPSNGDSACDKLMSVLLKLKSVYNVYKATATSVSLTYMRCGEENANVYPRYGELNLDIRVSVDDVVDNVLNELKGLVTTYLCDFHVLSSVNPVKVSIASNDVVKALTRAVYEQGMKPKFVYKLGTSDMNLAYPTISTNVAAFGPGHSELSHSDLEEISIDELVTGANIYKGFIEKFSKLHRNIK</sequence>
<dbReference type="Pfam" id="PF01546">
    <property type="entry name" value="Peptidase_M20"/>
    <property type="match status" value="1"/>
</dbReference>
<evidence type="ECO:0000259" key="10">
    <source>
        <dbReference type="Pfam" id="PF07687"/>
    </source>
</evidence>
<dbReference type="GO" id="GO:0016811">
    <property type="term" value="F:hydrolase activity, acting on carbon-nitrogen (but not peptide) bonds, in linear amides"/>
    <property type="evidence" value="ECO:0007669"/>
    <property type="project" value="UniProtKB-UniRule"/>
</dbReference>
<feature type="binding site" evidence="9">
    <location>
        <position position="129"/>
    </location>
    <ligand>
        <name>Zn(2+)</name>
        <dbReference type="ChEBI" id="CHEBI:29105"/>
        <label>2</label>
    </ligand>
</feature>
<dbReference type="UniPathway" id="UPA00033">
    <property type="reaction ID" value="UER00039"/>
</dbReference>
<evidence type="ECO:0000256" key="7">
    <source>
        <dbReference type="ARBA" id="ARBA00023154"/>
    </source>
</evidence>
<feature type="binding site" evidence="9">
    <location>
        <position position="331"/>
    </location>
    <ligand>
        <name>Zn(2+)</name>
        <dbReference type="ChEBI" id="CHEBI:29105"/>
        <label>2</label>
    </ligand>
</feature>
<dbReference type="EMBL" id="NBVN01000006">
    <property type="protein sequence ID" value="PUA31823.1"/>
    <property type="molecule type" value="Genomic_DNA"/>
</dbReference>
<evidence type="ECO:0000256" key="9">
    <source>
        <dbReference type="HAMAP-Rule" id="MF_01120"/>
    </source>
</evidence>
<comment type="catalytic activity">
    <reaction evidence="9">
        <text>[amino-group carrier protein]-C-terminal-gamma-(L-lysyl)-L-glutamate + H2O = [amino-group carrier protein]-C-terminal-L-glutamate + L-lysine</text>
        <dbReference type="Rhea" id="RHEA:48684"/>
        <dbReference type="Rhea" id="RHEA-COMP:9693"/>
        <dbReference type="Rhea" id="RHEA-COMP:9715"/>
        <dbReference type="ChEBI" id="CHEBI:15377"/>
        <dbReference type="ChEBI" id="CHEBI:32551"/>
        <dbReference type="ChEBI" id="CHEBI:78525"/>
        <dbReference type="ChEBI" id="CHEBI:78526"/>
        <dbReference type="EC" id="3.5.1.130"/>
    </reaction>
</comment>
<keyword evidence="6 9" id="KW-0862">Zinc</keyword>